<dbReference type="EMBL" id="BAABDE010000006">
    <property type="protein sequence ID" value="GAA3779272.1"/>
    <property type="molecule type" value="Genomic_DNA"/>
</dbReference>
<evidence type="ECO:0000256" key="1">
    <source>
        <dbReference type="SAM" id="MobiDB-lite"/>
    </source>
</evidence>
<reference evidence="3" key="1">
    <citation type="journal article" date="2019" name="Int. J. Syst. Evol. Microbiol.">
        <title>The Global Catalogue of Microorganisms (GCM) 10K type strain sequencing project: providing services to taxonomists for standard genome sequencing and annotation.</title>
        <authorList>
            <consortium name="The Broad Institute Genomics Platform"/>
            <consortium name="The Broad Institute Genome Sequencing Center for Infectious Disease"/>
            <person name="Wu L."/>
            <person name="Ma J."/>
        </authorList>
    </citation>
    <scope>NUCLEOTIDE SEQUENCE [LARGE SCALE GENOMIC DNA]</scope>
    <source>
        <strain evidence="3">JCM 17138</strain>
    </source>
</reference>
<feature type="compositionally biased region" description="Pro residues" evidence="1">
    <location>
        <begin position="155"/>
        <end position="166"/>
    </location>
</feature>
<dbReference type="RefSeq" id="WP_275781483.1">
    <property type="nucleotide sequence ID" value="NZ_BAABDE010000006.1"/>
</dbReference>
<proteinExistence type="predicted"/>
<organism evidence="2 3">
    <name type="scientific">Streptomyces coacervatus</name>
    <dbReference type="NCBI Taxonomy" id="647381"/>
    <lineage>
        <taxon>Bacteria</taxon>
        <taxon>Bacillati</taxon>
        <taxon>Actinomycetota</taxon>
        <taxon>Actinomycetes</taxon>
        <taxon>Kitasatosporales</taxon>
        <taxon>Streptomycetaceae</taxon>
        <taxon>Streptomyces</taxon>
    </lineage>
</organism>
<evidence type="ECO:0000313" key="3">
    <source>
        <dbReference type="Proteomes" id="UP001501009"/>
    </source>
</evidence>
<dbReference type="Proteomes" id="UP001501009">
    <property type="component" value="Unassembled WGS sequence"/>
</dbReference>
<gene>
    <name evidence="2" type="ORF">GCM10022403_012410</name>
</gene>
<evidence type="ECO:0000313" key="2">
    <source>
        <dbReference type="EMBL" id="GAA3779272.1"/>
    </source>
</evidence>
<name>A0ABP7H0R4_9ACTN</name>
<accession>A0ABP7H0R4</accession>
<feature type="region of interest" description="Disordered" evidence="1">
    <location>
        <begin position="134"/>
        <end position="166"/>
    </location>
</feature>
<comment type="caution">
    <text evidence="2">The sequence shown here is derived from an EMBL/GenBank/DDBJ whole genome shotgun (WGS) entry which is preliminary data.</text>
</comment>
<sequence>MTALVGALVFVTATDASAKRKRPKYNQSFAKFVDDYRPPKDTFRCSYLEKVGGIKVEDWVCNAGENSTPKLFAEMLAPDTDSGRGAGLWWQNKGWKYLAAPQNFRCTIVNAQLEKTADNYNCSFVDQGKKGGGRLSNTMLATSDDGTRWYLQRRPYPPNPSPTPAP</sequence>
<protein>
    <submittedName>
        <fullName evidence="2">Uncharacterized protein</fullName>
    </submittedName>
</protein>
<keyword evidence="3" id="KW-1185">Reference proteome</keyword>